<gene>
    <name evidence="9" type="ORF">H9815_06180</name>
</gene>
<keyword evidence="6 8" id="KW-1133">Transmembrane helix</keyword>
<feature type="transmembrane region" description="Helical" evidence="8">
    <location>
        <begin position="150"/>
        <end position="171"/>
    </location>
</feature>
<sequence length="186" mass="19641">MTTAATTRYPRSLRALRIAVGLVLLATATALLTWQQQVRAGEMGLAGSWFHLVLSGTPHTAGDTIYFSWTGGPLIGLQDTWECTVALLAAPLCAIGGVLLALTRMPVHRLLTGLALALVLVIAVNQVRLAMVAVSLQRWGLDGYDLSHKILGSIVGIAGFVIAAMVFLKIAGASPKDRHRPVAPLG</sequence>
<dbReference type="GO" id="GO:0005886">
    <property type="term" value="C:plasma membrane"/>
    <property type="evidence" value="ECO:0007669"/>
    <property type="project" value="UniProtKB-SubCell"/>
</dbReference>
<dbReference type="EMBL" id="DXBY01000103">
    <property type="protein sequence ID" value="HIZ35347.1"/>
    <property type="molecule type" value="Genomic_DNA"/>
</dbReference>
<evidence type="ECO:0000256" key="5">
    <source>
        <dbReference type="ARBA" id="ARBA00022801"/>
    </source>
</evidence>
<dbReference type="GO" id="GO:0008233">
    <property type="term" value="F:peptidase activity"/>
    <property type="evidence" value="ECO:0007669"/>
    <property type="project" value="UniProtKB-KW"/>
</dbReference>
<comment type="caution">
    <text evidence="9">The sequence shown here is derived from an EMBL/GenBank/DDBJ whole genome shotgun (WGS) entry which is preliminary data.</text>
</comment>
<evidence type="ECO:0000313" key="9">
    <source>
        <dbReference type="EMBL" id="HIZ35347.1"/>
    </source>
</evidence>
<keyword evidence="2" id="KW-1003">Cell membrane</keyword>
<evidence type="ECO:0000313" key="10">
    <source>
        <dbReference type="Proteomes" id="UP000824037"/>
    </source>
</evidence>
<reference evidence="9" key="2">
    <citation type="submission" date="2021-04" db="EMBL/GenBank/DDBJ databases">
        <authorList>
            <person name="Gilroy R."/>
        </authorList>
    </citation>
    <scope>NUCLEOTIDE SEQUENCE</scope>
    <source>
        <strain evidence="9">ChiGjej4B4-7305</strain>
    </source>
</reference>
<accession>A0A9D2J3X4</accession>
<evidence type="ECO:0000256" key="1">
    <source>
        <dbReference type="ARBA" id="ARBA00004651"/>
    </source>
</evidence>
<dbReference type="AlphaFoldDB" id="A0A9D2J3X4"/>
<evidence type="ECO:0000256" key="3">
    <source>
        <dbReference type="ARBA" id="ARBA00022670"/>
    </source>
</evidence>
<keyword evidence="5" id="KW-0378">Hydrolase</keyword>
<evidence type="ECO:0000256" key="8">
    <source>
        <dbReference type="SAM" id="Phobius"/>
    </source>
</evidence>
<feature type="transmembrane region" description="Helical" evidence="8">
    <location>
        <begin position="84"/>
        <end position="103"/>
    </location>
</feature>
<organism evidence="9 10">
    <name type="scientific">Candidatus Ruania gallistercoris</name>
    <dbReference type="NCBI Taxonomy" id="2838746"/>
    <lineage>
        <taxon>Bacteria</taxon>
        <taxon>Bacillati</taxon>
        <taxon>Actinomycetota</taxon>
        <taxon>Actinomycetes</taxon>
        <taxon>Micrococcales</taxon>
        <taxon>Ruaniaceae</taxon>
        <taxon>Ruania</taxon>
    </lineage>
</organism>
<feature type="transmembrane region" description="Helical" evidence="8">
    <location>
        <begin position="110"/>
        <end position="130"/>
    </location>
</feature>
<evidence type="ECO:0000256" key="4">
    <source>
        <dbReference type="ARBA" id="ARBA00022692"/>
    </source>
</evidence>
<keyword evidence="3" id="KW-0645">Protease</keyword>
<dbReference type="InterPro" id="IPR026392">
    <property type="entry name" value="Exo/Archaeosortase_dom"/>
</dbReference>
<dbReference type="GO" id="GO:0006508">
    <property type="term" value="P:proteolysis"/>
    <property type="evidence" value="ECO:0007669"/>
    <property type="project" value="UniProtKB-KW"/>
</dbReference>
<protein>
    <recommendedName>
        <fullName evidence="11">Exosortase/archaeosortase family protein</fullName>
    </recommendedName>
</protein>
<dbReference type="Proteomes" id="UP000824037">
    <property type="component" value="Unassembled WGS sequence"/>
</dbReference>
<keyword evidence="4 8" id="KW-0812">Transmembrane</keyword>
<evidence type="ECO:0000256" key="7">
    <source>
        <dbReference type="ARBA" id="ARBA00023136"/>
    </source>
</evidence>
<reference evidence="9" key="1">
    <citation type="journal article" date="2021" name="PeerJ">
        <title>Extensive microbial diversity within the chicken gut microbiome revealed by metagenomics and culture.</title>
        <authorList>
            <person name="Gilroy R."/>
            <person name="Ravi A."/>
            <person name="Getino M."/>
            <person name="Pursley I."/>
            <person name="Horton D.L."/>
            <person name="Alikhan N.F."/>
            <person name="Baker D."/>
            <person name="Gharbi K."/>
            <person name="Hall N."/>
            <person name="Watson M."/>
            <person name="Adriaenssens E.M."/>
            <person name="Foster-Nyarko E."/>
            <person name="Jarju S."/>
            <person name="Secka A."/>
            <person name="Antonio M."/>
            <person name="Oren A."/>
            <person name="Chaudhuri R.R."/>
            <person name="La Ragione R."/>
            <person name="Hildebrand F."/>
            <person name="Pallen M.J."/>
        </authorList>
    </citation>
    <scope>NUCLEOTIDE SEQUENCE</scope>
    <source>
        <strain evidence="9">ChiGjej4B4-7305</strain>
    </source>
</reference>
<name>A0A9D2J3X4_9MICO</name>
<proteinExistence type="predicted"/>
<evidence type="ECO:0000256" key="2">
    <source>
        <dbReference type="ARBA" id="ARBA00022475"/>
    </source>
</evidence>
<keyword evidence="7 8" id="KW-0472">Membrane</keyword>
<dbReference type="NCBIfam" id="TIGR04178">
    <property type="entry name" value="exo_archaeo"/>
    <property type="match status" value="1"/>
</dbReference>
<evidence type="ECO:0008006" key="11">
    <source>
        <dbReference type="Google" id="ProtNLM"/>
    </source>
</evidence>
<evidence type="ECO:0000256" key="6">
    <source>
        <dbReference type="ARBA" id="ARBA00022989"/>
    </source>
</evidence>
<comment type="subcellular location">
    <subcellularLocation>
        <location evidence="1">Cell membrane</location>
        <topology evidence="1">Multi-pass membrane protein</topology>
    </subcellularLocation>
</comment>